<reference evidence="2 3" key="1">
    <citation type="submission" date="2012-12" db="EMBL/GenBank/DDBJ databases">
        <title>Genome assembly of Fulvivirga imtechensis AK7.</title>
        <authorList>
            <person name="Nupur N."/>
            <person name="Khatri I."/>
            <person name="Kumar R."/>
            <person name="Subramanian S."/>
            <person name="Pinnaka A."/>
        </authorList>
    </citation>
    <scope>NUCLEOTIDE SEQUENCE [LARGE SCALE GENOMIC DNA]</scope>
    <source>
        <strain evidence="2 3">AK7</strain>
    </source>
</reference>
<evidence type="ECO:0000313" key="3">
    <source>
        <dbReference type="Proteomes" id="UP000011135"/>
    </source>
</evidence>
<dbReference type="Pfam" id="PF13372">
    <property type="entry name" value="Alginate_exp"/>
    <property type="match status" value="1"/>
</dbReference>
<dbReference type="PATRIC" id="fig|1237149.3.peg.3141"/>
<keyword evidence="3" id="KW-1185">Reference proteome</keyword>
<accession>L8JPB3</accession>
<dbReference type="SUPFAM" id="SSF56935">
    <property type="entry name" value="Porins"/>
    <property type="match status" value="1"/>
</dbReference>
<evidence type="ECO:0000259" key="1">
    <source>
        <dbReference type="Pfam" id="PF13372"/>
    </source>
</evidence>
<gene>
    <name evidence="2" type="ORF">C900_03379</name>
</gene>
<proteinExistence type="predicted"/>
<sequence>MVKIYIILLVVITGTINISQAQFSVSGEFRPRAEYRHGFKNLPVAGQEEAFFIDQRTRLNLSYVDEKYDLKIVFQDVRTWGSQPQLADNDGSLTTLHEAWARVQLFDHVAVKLGRQEIVYDDHRIFGNVDWAQQARSHDAAIFIFKPKNMELNLGLAYNQDGPQLNTTFYTVANSYKTFQYLWGNRKFGNIQISALLLNNGRQGGSPDDFKTYYSQTFGPRTGYNRGNFKVNFAVYKQTGEEPDASTDINATYIGLDLTYSVMENTSVTAGLEYLTGNNPTDIDNENNAFNPFYGTNHKFNGLMDYFYVGNHLGSVGLQDIFITLNQKMGNVSANLSTHFFSAAEAPYNIQNNETLDKYLGTEVDLFFTFNTGKDISLQGGYSHMLATSSMEAVKGGNKNETSNWAWLMLTIKPLFFTTEKDKDAN</sequence>
<protein>
    <recommendedName>
        <fullName evidence="1">Alginate export domain-containing protein</fullName>
    </recommendedName>
</protein>
<evidence type="ECO:0000313" key="2">
    <source>
        <dbReference type="EMBL" id="ELR70771.1"/>
    </source>
</evidence>
<dbReference type="EMBL" id="AMZN01000049">
    <property type="protein sequence ID" value="ELR70771.1"/>
    <property type="molecule type" value="Genomic_DNA"/>
</dbReference>
<dbReference type="eggNOG" id="COG3203">
    <property type="taxonomic scope" value="Bacteria"/>
</dbReference>
<dbReference type="Proteomes" id="UP000011135">
    <property type="component" value="Unassembled WGS sequence"/>
</dbReference>
<dbReference type="OrthoDB" id="1070463at2"/>
<name>L8JPB3_9BACT</name>
<dbReference type="AlphaFoldDB" id="L8JPB3"/>
<dbReference type="InterPro" id="IPR025388">
    <property type="entry name" value="Alginate_export_dom"/>
</dbReference>
<dbReference type="STRING" id="1237149.C900_03379"/>
<feature type="domain" description="Alginate export" evidence="1">
    <location>
        <begin position="24"/>
        <end position="386"/>
    </location>
</feature>
<comment type="caution">
    <text evidence="2">The sequence shown here is derived from an EMBL/GenBank/DDBJ whole genome shotgun (WGS) entry which is preliminary data.</text>
</comment>
<dbReference type="RefSeq" id="WP_009580745.1">
    <property type="nucleotide sequence ID" value="NZ_AMZN01000049.1"/>
</dbReference>
<organism evidence="2 3">
    <name type="scientific">Fulvivirga imtechensis AK7</name>
    <dbReference type="NCBI Taxonomy" id="1237149"/>
    <lineage>
        <taxon>Bacteria</taxon>
        <taxon>Pseudomonadati</taxon>
        <taxon>Bacteroidota</taxon>
        <taxon>Cytophagia</taxon>
        <taxon>Cytophagales</taxon>
        <taxon>Fulvivirgaceae</taxon>
        <taxon>Fulvivirga</taxon>
    </lineage>
</organism>